<proteinExistence type="predicted"/>
<feature type="transmembrane region" description="Helical" evidence="1">
    <location>
        <begin position="16"/>
        <end position="37"/>
    </location>
</feature>
<dbReference type="EMBL" id="CP042433">
    <property type="protein sequence ID" value="QEC57705.1"/>
    <property type="molecule type" value="Genomic_DNA"/>
</dbReference>
<dbReference type="KEGG" id="fgg:FSB75_17940"/>
<dbReference type="RefSeq" id="WP_146790306.1">
    <property type="nucleotide sequence ID" value="NZ_BAABIO010000003.1"/>
</dbReference>
<evidence type="ECO:0000256" key="1">
    <source>
        <dbReference type="SAM" id="Phobius"/>
    </source>
</evidence>
<reference evidence="2 3" key="1">
    <citation type="journal article" date="2015" name="Int. J. Syst. Evol. Microbiol.">
        <title>Flavisolibacter ginsenosidimutans sp. nov., with ginsenoside-converting activity isolated from soil used for cultivating ginseng.</title>
        <authorList>
            <person name="Zhao Y."/>
            <person name="Liu Q."/>
            <person name="Kang M.S."/>
            <person name="Jin F."/>
            <person name="Yu H."/>
            <person name="Im W.T."/>
        </authorList>
    </citation>
    <scope>NUCLEOTIDE SEQUENCE [LARGE SCALE GENOMIC DNA]</scope>
    <source>
        <strain evidence="2 3">Gsoil 636</strain>
    </source>
</reference>
<evidence type="ECO:0000313" key="2">
    <source>
        <dbReference type="EMBL" id="QEC57705.1"/>
    </source>
</evidence>
<keyword evidence="1" id="KW-0812">Transmembrane</keyword>
<dbReference type="Proteomes" id="UP000321204">
    <property type="component" value="Chromosome"/>
</dbReference>
<organism evidence="2 3">
    <name type="scientific">Flavisolibacter ginsenosidimutans</name>
    <dbReference type="NCBI Taxonomy" id="661481"/>
    <lineage>
        <taxon>Bacteria</taxon>
        <taxon>Pseudomonadati</taxon>
        <taxon>Bacteroidota</taxon>
        <taxon>Chitinophagia</taxon>
        <taxon>Chitinophagales</taxon>
        <taxon>Chitinophagaceae</taxon>
        <taxon>Flavisolibacter</taxon>
    </lineage>
</organism>
<sequence length="75" mass="8784">MKVIWFKKWGWTYLPVHPIGIVITLLAMLFLVPIYAAIVRNGHSVSDDLYKMFVYTTCTAFWWKWIADKTSSNAE</sequence>
<accession>A0A5B8UP19</accession>
<dbReference type="AlphaFoldDB" id="A0A5B8UP19"/>
<dbReference type="OrthoDB" id="9255743at2"/>
<keyword evidence="1" id="KW-0472">Membrane</keyword>
<protein>
    <submittedName>
        <fullName evidence="2">Uncharacterized protein</fullName>
    </submittedName>
</protein>
<keyword evidence="3" id="KW-1185">Reference proteome</keyword>
<gene>
    <name evidence="2" type="ORF">FSB75_17940</name>
</gene>
<name>A0A5B8UP19_9BACT</name>
<evidence type="ECO:0000313" key="3">
    <source>
        <dbReference type="Proteomes" id="UP000321204"/>
    </source>
</evidence>
<keyword evidence="1" id="KW-1133">Transmembrane helix</keyword>